<accession>A0A1D8PMT5</accession>
<dbReference type="GeneID" id="30515289"/>
<dbReference type="RefSeq" id="XP_019330947.1">
    <property type="nucleotide sequence ID" value="XM_019475402.1"/>
</dbReference>
<dbReference type="EMBL" id="CP017626">
    <property type="protein sequence ID" value="AOW29438.1"/>
    <property type="molecule type" value="Genomic_DNA"/>
</dbReference>
<sequence>MSSDLTGSTAISQQHQIGDNVLLHRKQIRQENSNFHPPTRRLTYPELRFGNEELDEIIYGEKKPKQSIWRRILNAILCRS</sequence>
<reference evidence="2 3" key="1">
    <citation type="journal article" date="2004" name="Proc. Natl. Acad. Sci. U.S.A.">
        <title>The diploid genome sequence of Candida albicans.</title>
        <authorList>
            <person name="Jones T."/>
            <person name="Federspiel N.A."/>
            <person name="Chibana H."/>
            <person name="Dungan J."/>
            <person name="Kalman S."/>
            <person name="Magee B.B."/>
            <person name="Newport G."/>
            <person name="Thorstenson Y.R."/>
            <person name="Agabian N."/>
            <person name="Magee P.T."/>
            <person name="Davis R.W."/>
            <person name="Scherer S."/>
        </authorList>
    </citation>
    <scope>NUCLEOTIDE SEQUENCE [LARGE SCALE GENOMIC DNA]</scope>
    <source>
        <strain evidence="3">SC5314 / ATCC MYA-2876</strain>
    </source>
</reference>
<dbReference type="VEuPathDB" id="FungiDB:C4_07170C_A"/>
<dbReference type="KEGG" id="cal:CAALFM_C407170CA"/>
<reference evidence="2 3" key="3">
    <citation type="journal article" date="2013" name="Genome Biol.">
        <title>Assembly of a phased diploid Candida albicans genome facilitates allele-specific measurements and provides a simple model for repeat and indel structure.</title>
        <authorList>
            <person name="Muzzey D."/>
            <person name="Schwartz K."/>
            <person name="Weissman J.S."/>
            <person name="Sherlock G."/>
        </authorList>
    </citation>
    <scope>NUCLEOTIDE SEQUENCE [LARGE SCALE GENOMIC DNA]</scope>
    <source>
        <strain evidence="3">SC5314 / ATCC MYA-2876</strain>
    </source>
</reference>
<proteinExistence type="predicted"/>
<dbReference type="InParanoid" id="A0A1D8PMT5"/>
<gene>
    <name evidence="2" type="ordered locus">CAALFM_C407170CA</name>
    <name evidence="1" type="ordered locus">orf19.3087.1</name>
</gene>
<dbReference type="CGD" id="CAL0000194355">
    <property type="gene designation" value="orf19.3087.1"/>
</dbReference>
<dbReference type="Proteomes" id="UP000000559">
    <property type="component" value="Chromosome 4"/>
</dbReference>
<protein>
    <submittedName>
        <fullName evidence="2">Uncharacterized protein</fullName>
    </submittedName>
</protein>
<reference evidence="2 3" key="2">
    <citation type="journal article" date="2007" name="Genome Biol.">
        <title>Assembly of the Candida albicans genome into sixteen supercontigs aligned on the eight chromosomes.</title>
        <authorList>
            <person name="van het Hoog M."/>
            <person name="Rast T.J."/>
            <person name="Martchenko M."/>
            <person name="Grindle S."/>
            <person name="Dignard D."/>
            <person name="Hogues H."/>
            <person name="Cuomo C."/>
            <person name="Berriman M."/>
            <person name="Scherer S."/>
            <person name="Magee B.B."/>
            <person name="Whiteway M."/>
            <person name="Chibana H."/>
            <person name="Nantel A."/>
            <person name="Magee P.T."/>
        </authorList>
    </citation>
    <scope>GENOME REANNOTATION</scope>
    <source>
        <strain evidence="3">SC5314 / ATCC MYA-2876</strain>
    </source>
</reference>
<organism evidence="2 3">
    <name type="scientific">Candida albicans (strain SC5314 / ATCC MYA-2876)</name>
    <name type="common">Yeast</name>
    <dbReference type="NCBI Taxonomy" id="237561"/>
    <lineage>
        <taxon>Eukaryota</taxon>
        <taxon>Fungi</taxon>
        <taxon>Dikarya</taxon>
        <taxon>Ascomycota</taxon>
        <taxon>Saccharomycotina</taxon>
        <taxon>Pichiomycetes</taxon>
        <taxon>Debaryomycetaceae</taxon>
        <taxon>Candida/Lodderomyces clade</taxon>
        <taxon>Candida</taxon>
    </lineage>
</organism>
<dbReference type="AlphaFoldDB" id="A0A1D8PMT5"/>
<evidence type="ECO:0000313" key="1">
    <source>
        <dbReference type="CGD" id="CAL0000194355"/>
    </source>
</evidence>
<evidence type="ECO:0000313" key="2">
    <source>
        <dbReference type="EMBL" id="AOW29438.1"/>
    </source>
</evidence>
<dbReference type="OrthoDB" id="10477835at2759"/>
<keyword evidence="3" id="KW-1185">Reference proteome</keyword>
<evidence type="ECO:0000313" key="3">
    <source>
        <dbReference type="Proteomes" id="UP000000559"/>
    </source>
</evidence>
<name>A0A1D8PMT5_CANAL</name>